<dbReference type="Gene3D" id="3.20.20.120">
    <property type="entry name" value="Enolase-like C-terminal domain"/>
    <property type="match status" value="1"/>
</dbReference>
<dbReference type="Pfam" id="PF02746">
    <property type="entry name" value="MR_MLE_N"/>
    <property type="match status" value="1"/>
</dbReference>
<dbReference type="PANTHER" id="PTHR48080">
    <property type="entry name" value="D-GALACTONATE DEHYDRATASE-RELATED"/>
    <property type="match status" value="1"/>
</dbReference>
<name>A0A547PMJ8_9RHOB</name>
<dbReference type="InterPro" id="IPR013341">
    <property type="entry name" value="Mandelate_racemase_N_dom"/>
</dbReference>
<dbReference type="InterPro" id="IPR013342">
    <property type="entry name" value="Mandelate_racemase_C"/>
</dbReference>
<dbReference type="SMART" id="SM00922">
    <property type="entry name" value="MR_MLE"/>
    <property type="match status" value="1"/>
</dbReference>
<dbReference type="Proteomes" id="UP000318590">
    <property type="component" value="Unassembled WGS sequence"/>
</dbReference>
<organism evidence="3 4">
    <name type="scientific">Palleronia caenipelagi</name>
    <dbReference type="NCBI Taxonomy" id="2489174"/>
    <lineage>
        <taxon>Bacteria</taxon>
        <taxon>Pseudomonadati</taxon>
        <taxon>Pseudomonadota</taxon>
        <taxon>Alphaproteobacteria</taxon>
        <taxon>Rhodobacterales</taxon>
        <taxon>Roseobacteraceae</taxon>
        <taxon>Palleronia</taxon>
    </lineage>
</organism>
<dbReference type="InterPro" id="IPR029065">
    <property type="entry name" value="Enolase_C-like"/>
</dbReference>
<dbReference type="SUPFAM" id="SSF51604">
    <property type="entry name" value="Enolase C-terminal domain-like"/>
    <property type="match status" value="1"/>
</dbReference>
<dbReference type="EMBL" id="VFSV01000046">
    <property type="protein sequence ID" value="TRD15346.1"/>
    <property type="molecule type" value="Genomic_DNA"/>
</dbReference>
<dbReference type="GO" id="GO:0016829">
    <property type="term" value="F:lyase activity"/>
    <property type="evidence" value="ECO:0007669"/>
    <property type="project" value="UniProtKB-KW"/>
</dbReference>
<dbReference type="AlphaFoldDB" id="A0A547PMJ8"/>
<protein>
    <submittedName>
        <fullName evidence="3">Mandelate racemase/muconate lactonizing enzyme family protein</fullName>
    </submittedName>
</protein>
<keyword evidence="4" id="KW-1185">Reference proteome</keyword>
<dbReference type="Pfam" id="PF13378">
    <property type="entry name" value="MR_MLE_C"/>
    <property type="match status" value="1"/>
</dbReference>
<proteinExistence type="predicted"/>
<dbReference type="InterPro" id="IPR029017">
    <property type="entry name" value="Enolase-like_N"/>
</dbReference>
<dbReference type="CDD" id="cd03316">
    <property type="entry name" value="MR_like"/>
    <property type="match status" value="1"/>
</dbReference>
<evidence type="ECO:0000313" key="3">
    <source>
        <dbReference type="EMBL" id="TRD15346.1"/>
    </source>
</evidence>
<keyword evidence="1" id="KW-0456">Lyase</keyword>
<dbReference type="PROSITE" id="PS00909">
    <property type="entry name" value="MR_MLE_2"/>
    <property type="match status" value="1"/>
</dbReference>
<feature type="domain" description="Mandelate racemase/muconate lactonizing enzyme C-terminal" evidence="2">
    <location>
        <begin position="153"/>
        <end position="247"/>
    </location>
</feature>
<dbReference type="GO" id="GO:0009063">
    <property type="term" value="P:amino acid catabolic process"/>
    <property type="evidence" value="ECO:0007669"/>
    <property type="project" value="InterPro"/>
</dbReference>
<evidence type="ECO:0000313" key="4">
    <source>
        <dbReference type="Proteomes" id="UP000318590"/>
    </source>
</evidence>
<evidence type="ECO:0000256" key="1">
    <source>
        <dbReference type="ARBA" id="ARBA00023239"/>
    </source>
</evidence>
<dbReference type="InterPro" id="IPR034593">
    <property type="entry name" value="DgoD-like"/>
</dbReference>
<dbReference type="PANTHER" id="PTHR48080:SF2">
    <property type="entry name" value="D-GALACTONATE DEHYDRATASE"/>
    <property type="match status" value="1"/>
</dbReference>
<gene>
    <name evidence="3" type="ORF">FEV53_16760</name>
</gene>
<dbReference type="GO" id="GO:0000287">
    <property type="term" value="F:magnesium ion binding"/>
    <property type="evidence" value="ECO:0007669"/>
    <property type="project" value="UniProtKB-ARBA"/>
</dbReference>
<sequence length="381" mass="41150">MTCEISKIDVWTYRVPIENPVITSFGAMHSRPAVFLRLEDRDGCFGWGEIFANWPAAGAEHRARLLIEDVSDLVLGYPLEHSAALRTHLTERTHIRALQCGEWGPFAHVISGLDIAIHDLFARRSGLPLARYLMPGAAMSVPTYASGIHIRDADKMIEGSREHGYAAFKVKVGFNLESDSRAVIELCKSLGQSERLFADANQGWYADEAITFLRALDGAPLGWLEEPLPADAPIADWHRTAEVSQIPLAGGENIAGSAEFTAAITSGIFGVIQPDVAKWGGLSGCREVAIRTMGQGRLYCPHFLGGGIGLAASAAVLASVGGGGLLEVDANPNPLREAFGLWNEGESRGHLLLRDKPGLGILKLPEQLKKYETLYATTASI</sequence>
<accession>A0A547PMJ8</accession>
<dbReference type="SFLD" id="SFLDS00001">
    <property type="entry name" value="Enolase"/>
    <property type="match status" value="1"/>
</dbReference>
<reference evidence="3 4" key="1">
    <citation type="submission" date="2019-06" db="EMBL/GenBank/DDBJ databases">
        <title>Paenimaribius caenipelagi gen. nov., sp. nov., isolated from a tidal flat.</title>
        <authorList>
            <person name="Yoon J.-H."/>
        </authorList>
    </citation>
    <scope>NUCLEOTIDE SEQUENCE [LARGE SCALE GENOMIC DNA]</scope>
    <source>
        <strain evidence="3 4">JBTF-M29</strain>
    </source>
</reference>
<dbReference type="InterPro" id="IPR018110">
    <property type="entry name" value="Mandel_Rmase/mucon_lact_enz_CS"/>
</dbReference>
<evidence type="ECO:0000259" key="2">
    <source>
        <dbReference type="SMART" id="SM00922"/>
    </source>
</evidence>
<dbReference type="InterPro" id="IPR036849">
    <property type="entry name" value="Enolase-like_C_sf"/>
</dbReference>
<dbReference type="Gene3D" id="3.30.390.10">
    <property type="entry name" value="Enolase-like, N-terminal domain"/>
    <property type="match status" value="1"/>
</dbReference>
<dbReference type="OrthoDB" id="9802699at2"/>
<comment type="caution">
    <text evidence="3">The sequence shown here is derived from an EMBL/GenBank/DDBJ whole genome shotgun (WGS) entry which is preliminary data.</text>
</comment>
<dbReference type="SUPFAM" id="SSF54826">
    <property type="entry name" value="Enolase N-terminal domain-like"/>
    <property type="match status" value="1"/>
</dbReference>